<dbReference type="Pfam" id="PF03770">
    <property type="entry name" value="IPK"/>
    <property type="match status" value="1"/>
</dbReference>
<sequence length="531" mass="59440">MLPMIDRQQTECDSANKNERGLEPQVEGAVESIKDWSQSQDVNDQHISQSMAVPERESKANEELGSSAVQLIDCEQTAEDVLSNFPFQRKQSMILYVAPAEPIRDKKGNTSRGTNTGPGAHLPCALQERRGSDDISFCIPSAPQMGRAFMQRLPSIGMDCTQPYTHQAGGARELKRFSKTIVAKPCSSREAWFYETVASSMNPFTPECHGLRKGRDGGSAATLILLEDLTLGFRCPCVLDVKMGVCTAAPDRSESKRLSCEAKDKITTTGSIGARICGLRVYQVKSHEYRMLDKHWGKNLTFQDFSEGMQIFFNNGVRIRRRIAHRMLELLKPIARMMESVKYRFYASSILFIYEGLEEHPSDAGVDEMEEPAHEDHIESDAQVVESIDPSKNVSQGQHTDADPNFDSAKNAESIQKENQGLYARIDENARIEARMIDFAHVFPLEGTIEHRDESYLCGLKNLMAVLEGIGDGQEPSKINIHNYTNDARLHRHCLCAKGQSEREALGVLDSRTFVNDIEENENRDCSTLLP</sequence>
<feature type="region of interest" description="Disordered" evidence="5">
    <location>
        <begin position="1"/>
        <end position="60"/>
    </location>
</feature>
<name>A0A7S4KXG6_GUITH</name>
<keyword evidence="3 4" id="KW-0418">Kinase</keyword>
<protein>
    <recommendedName>
        <fullName evidence="4">Kinase</fullName>
        <ecNumber evidence="4">2.7.-.-</ecNumber>
    </recommendedName>
</protein>
<dbReference type="SUPFAM" id="SSF56104">
    <property type="entry name" value="SAICAR synthase-like"/>
    <property type="match status" value="1"/>
</dbReference>
<reference evidence="6" key="1">
    <citation type="submission" date="2021-01" db="EMBL/GenBank/DDBJ databases">
        <authorList>
            <person name="Corre E."/>
            <person name="Pelletier E."/>
            <person name="Niang G."/>
            <person name="Scheremetjew M."/>
            <person name="Finn R."/>
            <person name="Kale V."/>
            <person name="Holt S."/>
            <person name="Cochrane G."/>
            <person name="Meng A."/>
            <person name="Brown T."/>
            <person name="Cohen L."/>
        </authorList>
    </citation>
    <scope>NUCLEOTIDE SEQUENCE</scope>
    <source>
        <strain evidence="6">CCMP 2712</strain>
    </source>
</reference>
<evidence type="ECO:0000256" key="3">
    <source>
        <dbReference type="ARBA" id="ARBA00022777"/>
    </source>
</evidence>
<dbReference type="EC" id="2.7.-.-" evidence="4"/>
<evidence type="ECO:0000256" key="4">
    <source>
        <dbReference type="RuleBase" id="RU363090"/>
    </source>
</evidence>
<proteinExistence type="inferred from homology"/>
<evidence type="ECO:0000256" key="1">
    <source>
        <dbReference type="ARBA" id="ARBA00007374"/>
    </source>
</evidence>
<dbReference type="GO" id="GO:0005634">
    <property type="term" value="C:nucleus"/>
    <property type="evidence" value="ECO:0007669"/>
    <property type="project" value="TreeGrafter"/>
</dbReference>
<dbReference type="EMBL" id="HBKN01025570">
    <property type="protein sequence ID" value="CAE2308374.1"/>
    <property type="molecule type" value="Transcribed_RNA"/>
</dbReference>
<comment type="similarity">
    <text evidence="1 4">Belongs to the inositol phosphokinase (IPK) family.</text>
</comment>
<gene>
    <name evidence="6" type="ORF">GTHE00462_LOCUS19896</name>
</gene>
<evidence type="ECO:0000256" key="5">
    <source>
        <dbReference type="SAM" id="MobiDB-lite"/>
    </source>
</evidence>
<dbReference type="GO" id="GO:0016301">
    <property type="term" value="F:kinase activity"/>
    <property type="evidence" value="ECO:0007669"/>
    <property type="project" value="UniProtKB-KW"/>
</dbReference>
<organism evidence="6">
    <name type="scientific">Guillardia theta</name>
    <name type="common">Cryptophyte</name>
    <name type="synonym">Cryptomonas phi</name>
    <dbReference type="NCBI Taxonomy" id="55529"/>
    <lineage>
        <taxon>Eukaryota</taxon>
        <taxon>Cryptophyceae</taxon>
        <taxon>Pyrenomonadales</taxon>
        <taxon>Geminigeraceae</taxon>
        <taxon>Guillardia</taxon>
    </lineage>
</organism>
<dbReference type="PANTHER" id="PTHR12400:SF21">
    <property type="entry name" value="KINASE"/>
    <property type="match status" value="1"/>
</dbReference>
<dbReference type="InterPro" id="IPR005522">
    <property type="entry name" value="IPK"/>
</dbReference>
<dbReference type="InterPro" id="IPR038286">
    <property type="entry name" value="IPK_sf"/>
</dbReference>
<evidence type="ECO:0000313" key="6">
    <source>
        <dbReference type="EMBL" id="CAE2308374.1"/>
    </source>
</evidence>
<dbReference type="PANTHER" id="PTHR12400">
    <property type="entry name" value="INOSITOL POLYPHOSPHATE KINASE"/>
    <property type="match status" value="1"/>
</dbReference>
<feature type="compositionally biased region" description="Polar residues" evidence="5">
    <location>
        <begin position="390"/>
        <end position="399"/>
    </location>
</feature>
<evidence type="ECO:0000256" key="2">
    <source>
        <dbReference type="ARBA" id="ARBA00022679"/>
    </source>
</evidence>
<feature type="compositionally biased region" description="Polar residues" evidence="5">
    <location>
        <begin position="35"/>
        <end position="51"/>
    </location>
</feature>
<accession>A0A7S4KXG6</accession>
<dbReference type="GO" id="GO:0032958">
    <property type="term" value="P:inositol phosphate biosynthetic process"/>
    <property type="evidence" value="ECO:0007669"/>
    <property type="project" value="InterPro"/>
</dbReference>
<dbReference type="GO" id="GO:0005737">
    <property type="term" value="C:cytoplasm"/>
    <property type="evidence" value="ECO:0007669"/>
    <property type="project" value="TreeGrafter"/>
</dbReference>
<dbReference type="AlphaFoldDB" id="A0A7S4KXG6"/>
<feature type="region of interest" description="Disordered" evidence="5">
    <location>
        <begin position="389"/>
        <end position="409"/>
    </location>
</feature>
<feature type="compositionally biased region" description="Basic and acidic residues" evidence="5">
    <location>
        <begin position="8"/>
        <end position="22"/>
    </location>
</feature>
<keyword evidence="2 4" id="KW-0808">Transferase</keyword>
<dbReference type="Gene3D" id="3.30.470.160">
    <property type="entry name" value="Inositol polyphosphate kinase"/>
    <property type="match status" value="1"/>
</dbReference>